<comment type="caution">
    <text evidence="3">The sequence shown here is derived from an EMBL/GenBank/DDBJ whole genome shotgun (WGS) entry which is preliminary data.</text>
</comment>
<reference evidence="3 4" key="1">
    <citation type="submission" date="2023-07" db="EMBL/GenBank/DDBJ databases">
        <title>Genomic Encyclopedia of Type Strains, Phase IV (KMG-IV): sequencing the most valuable type-strain genomes for metagenomic binning, comparative biology and taxonomic classification.</title>
        <authorList>
            <person name="Goeker M."/>
        </authorList>
    </citation>
    <scope>NUCLEOTIDE SEQUENCE [LARGE SCALE GENOMIC DNA]</scope>
    <source>
        <strain evidence="3 4">DSM 1400</strain>
    </source>
</reference>
<feature type="transmembrane region" description="Helical" evidence="1">
    <location>
        <begin position="192"/>
        <end position="215"/>
    </location>
</feature>
<dbReference type="InterPro" id="IPR026841">
    <property type="entry name" value="Aur1/Ipt1"/>
</dbReference>
<evidence type="ECO:0000256" key="1">
    <source>
        <dbReference type="SAM" id="Phobius"/>
    </source>
</evidence>
<accession>A0ABU0JNF3</accession>
<dbReference type="EMBL" id="JAUSWN010000002">
    <property type="protein sequence ID" value="MDQ0478606.1"/>
    <property type="molecule type" value="Genomic_DNA"/>
</dbReference>
<dbReference type="SUPFAM" id="SSF48317">
    <property type="entry name" value="Acid phosphatase/Vanadium-dependent haloperoxidase"/>
    <property type="match status" value="1"/>
</dbReference>
<keyword evidence="1" id="KW-1133">Transmembrane helix</keyword>
<dbReference type="Gene3D" id="1.20.144.10">
    <property type="entry name" value="Phosphatidic acid phosphatase type 2/haloperoxidase"/>
    <property type="match status" value="1"/>
</dbReference>
<evidence type="ECO:0000313" key="3">
    <source>
        <dbReference type="EMBL" id="MDQ0478606.1"/>
    </source>
</evidence>
<gene>
    <name evidence="3" type="ORF">QOZ93_000315</name>
</gene>
<evidence type="ECO:0000259" key="2">
    <source>
        <dbReference type="Pfam" id="PF14378"/>
    </source>
</evidence>
<dbReference type="RefSeq" id="WP_307354853.1">
    <property type="nucleotide sequence ID" value="NZ_BAAACJ010000008.1"/>
</dbReference>
<keyword evidence="4" id="KW-1185">Reference proteome</keyword>
<feature type="transmembrane region" description="Helical" evidence="1">
    <location>
        <begin position="21"/>
        <end position="38"/>
    </location>
</feature>
<proteinExistence type="predicted"/>
<sequence>MSTFDEIKNILIHDWNTLIKRGIILISVPIINILYLILNTPREHTTILKMSIDSYIPFMKIFIIPYVIWYVYVAGFLAFLCILDEKQYFRTVFSLNLGMLISYFVFFIFPTHVPRPEVIGTDILSNMVLWIYKTDNPYNCFPSIHVLNTLIINYFVCVSDKFSKNVKIMATIVGVSIILSTLFIKQHYFADVIGGVILAFIVCFIFKHTNFHIYLKNKELKKNKNKKEIFEAKNKEIDEKEH</sequence>
<name>A0ABU0JNF3_HATLI</name>
<keyword evidence="1" id="KW-0472">Membrane</keyword>
<organism evidence="3 4">
    <name type="scientific">Hathewaya limosa</name>
    <name type="common">Clostridium limosum</name>
    <dbReference type="NCBI Taxonomy" id="1536"/>
    <lineage>
        <taxon>Bacteria</taxon>
        <taxon>Bacillati</taxon>
        <taxon>Bacillota</taxon>
        <taxon>Clostridia</taxon>
        <taxon>Eubacteriales</taxon>
        <taxon>Clostridiaceae</taxon>
        <taxon>Hathewaya</taxon>
    </lineage>
</organism>
<protein>
    <submittedName>
        <fullName evidence="3">Membrane-associated phospholipid phosphatase</fullName>
    </submittedName>
</protein>
<dbReference type="InterPro" id="IPR036938">
    <property type="entry name" value="PAP2/HPO_sf"/>
</dbReference>
<feature type="transmembrane region" description="Helical" evidence="1">
    <location>
        <begin position="168"/>
        <end position="186"/>
    </location>
</feature>
<keyword evidence="1" id="KW-0812">Transmembrane</keyword>
<dbReference type="CDD" id="cd03386">
    <property type="entry name" value="PAP2_Aur1_like"/>
    <property type="match status" value="1"/>
</dbReference>
<dbReference type="Proteomes" id="UP001224418">
    <property type="component" value="Unassembled WGS sequence"/>
</dbReference>
<dbReference type="Pfam" id="PF14378">
    <property type="entry name" value="PAP2_3"/>
    <property type="match status" value="1"/>
</dbReference>
<evidence type="ECO:0000313" key="4">
    <source>
        <dbReference type="Proteomes" id="UP001224418"/>
    </source>
</evidence>
<feature type="transmembrane region" description="Helical" evidence="1">
    <location>
        <begin position="88"/>
        <end position="109"/>
    </location>
</feature>
<feature type="transmembrane region" description="Helical" evidence="1">
    <location>
        <begin position="136"/>
        <end position="156"/>
    </location>
</feature>
<feature type="domain" description="Inositolphosphotransferase Aur1/Ipt1" evidence="2">
    <location>
        <begin position="61"/>
        <end position="202"/>
    </location>
</feature>
<feature type="transmembrane region" description="Helical" evidence="1">
    <location>
        <begin position="58"/>
        <end position="81"/>
    </location>
</feature>